<dbReference type="AlphaFoldDB" id="A0A6L2NSR2"/>
<accession>A0A6L2NSR2</accession>
<dbReference type="EMBL" id="BKCJ010009581">
    <property type="protein sequence ID" value="GEU87625.1"/>
    <property type="molecule type" value="Genomic_DNA"/>
</dbReference>
<gene>
    <name evidence="1" type="ORF">Tci_059603</name>
</gene>
<evidence type="ECO:0000313" key="1">
    <source>
        <dbReference type="EMBL" id="GEU87625.1"/>
    </source>
</evidence>
<comment type="caution">
    <text evidence="1">The sequence shown here is derived from an EMBL/GenBank/DDBJ whole genome shotgun (WGS) entry which is preliminary data.</text>
</comment>
<organism evidence="1">
    <name type="scientific">Tanacetum cinerariifolium</name>
    <name type="common">Dalmatian daisy</name>
    <name type="synonym">Chrysanthemum cinerariifolium</name>
    <dbReference type="NCBI Taxonomy" id="118510"/>
    <lineage>
        <taxon>Eukaryota</taxon>
        <taxon>Viridiplantae</taxon>
        <taxon>Streptophyta</taxon>
        <taxon>Embryophyta</taxon>
        <taxon>Tracheophyta</taxon>
        <taxon>Spermatophyta</taxon>
        <taxon>Magnoliopsida</taxon>
        <taxon>eudicotyledons</taxon>
        <taxon>Gunneridae</taxon>
        <taxon>Pentapetalae</taxon>
        <taxon>asterids</taxon>
        <taxon>campanulids</taxon>
        <taxon>Asterales</taxon>
        <taxon>Asteraceae</taxon>
        <taxon>Asteroideae</taxon>
        <taxon>Anthemideae</taxon>
        <taxon>Anthemidinae</taxon>
        <taxon>Tanacetum</taxon>
    </lineage>
</organism>
<proteinExistence type="predicted"/>
<protein>
    <submittedName>
        <fullName evidence="1">Uncharacterized protein</fullName>
    </submittedName>
</protein>
<sequence>MSSTKELFTPFEEPEQVFHSTRRLFKRMREPTMKEYMTITRINYESGKEKGRIELKGRFLIELRDNASSETNGKDAIEHIENFLKIVDSLNIPNLSNNQLRRRGDDEEEITGNELFNLRDDDSIEENEIAQIFRIDNDIFRFKTPPCQAFKEFTCFSQLDVDEDGYCNTGDLPGFIHEGNSIRYEDYEWCDTNEDSKLKEEALINKRILEESMNAIEESSDDK</sequence>
<name>A0A6L2NSR2_TANCI</name>
<reference evidence="1" key="1">
    <citation type="journal article" date="2019" name="Sci. Rep.">
        <title>Draft genome of Tanacetum cinerariifolium, the natural source of mosquito coil.</title>
        <authorList>
            <person name="Yamashiro T."/>
            <person name="Shiraishi A."/>
            <person name="Satake H."/>
            <person name="Nakayama K."/>
        </authorList>
    </citation>
    <scope>NUCLEOTIDE SEQUENCE</scope>
</reference>